<gene>
    <name evidence="3" type="ORF">PACLA_8A007466</name>
</gene>
<evidence type="ECO:0000256" key="1">
    <source>
        <dbReference type="ARBA" id="ARBA00022857"/>
    </source>
</evidence>
<keyword evidence="2" id="KW-0560">Oxidoreductase</keyword>
<dbReference type="Gene3D" id="1.10.1870.10">
    <property type="entry name" value="Domain 3, Saccharopine reductase"/>
    <property type="match status" value="1"/>
</dbReference>
<dbReference type="Gene3D" id="3.30.360.10">
    <property type="entry name" value="Dihydrodipicolinate Reductase, domain 2"/>
    <property type="match status" value="1"/>
</dbReference>
<dbReference type="SUPFAM" id="SSF55347">
    <property type="entry name" value="Glyceraldehyde-3-phosphate dehydrogenase-like, C-terminal domain"/>
    <property type="match status" value="1"/>
</dbReference>
<dbReference type="EMBL" id="CACRXK020020228">
    <property type="protein sequence ID" value="CAB4034569.1"/>
    <property type="molecule type" value="Genomic_DNA"/>
</dbReference>
<organism evidence="3 4">
    <name type="scientific">Paramuricea clavata</name>
    <name type="common">Red gorgonian</name>
    <name type="synonym">Violescent sea-whip</name>
    <dbReference type="NCBI Taxonomy" id="317549"/>
    <lineage>
        <taxon>Eukaryota</taxon>
        <taxon>Metazoa</taxon>
        <taxon>Cnidaria</taxon>
        <taxon>Anthozoa</taxon>
        <taxon>Octocorallia</taxon>
        <taxon>Malacalcyonacea</taxon>
        <taxon>Plexauridae</taxon>
        <taxon>Paramuricea</taxon>
    </lineage>
</organism>
<dbReference type="Pfam" id="PF16653">
    <property type="entry name" value="Sacchrp_dh_C"/>
    <property type="match status" value="1"/>
</dbReference>
<name>A0A6S7LLY2_PARCT</name>
<keyword evidence="1" id="KW-0521">NADP</keyword>
<dbReference type="PANTHER" id="PTHR11133:SF22">
    <property type="entry name" value="ALPHA-AMINOADIPIC SEMIALDEHYDE SYNTHASE, MITOCHONDRIAL"/>
    <property type="match status" value="1"/>
</dbReference>
<dbReference type="Proteomes" id="UP001152795">
    <property type="component" value="Unassembled WGS sequence"/>
</dbReference>
<dbReference type="FunFam" id="3.30.360.10:FF:000008">
    <property type="entry name" value="Alpha-aminoadipic semialdehyde synthase, mitochondrial"/>
    <property type="match status" value="1"/>
</dbReference>
<reference evidence="3" key="1">
    <citation type="submission" date="2020-04" db="EMBL/GenBank/DDBJ databases">
        <authorList>
            <person name="Alioto T."/>
            <person name="Alioto T."/>
            <person name="Gomez Garrido J."/>
        </authorList>
    </citation>
    <scope>NUCLEOTIDE SEQUENCE</scope>
    <source>
        <strain evidence="3">A484AB</strain>
    </source>
</reference>
<proteinExistence type="predicted"/>
<dbReference type="AlphaFoldDB" id="A0A6S7LLY2"/>
<evidence type="ECO:0000313" key="4">
    <source>
        <dbReference type="Proteomes" id="UP001152795"/>
    </source>
</evidence>
<dbReference type="InterPro" id="IPR051168">
    <property type="entry name" value="AASS"/>
</dbReference>
<feature type="non-terminal residue" evidence="3">
    <location>
        <position position="271"/>
    </location>
</feature>
<dbReference type="OrthoDB" id="10059875at2759"/>
<sequence>MTAMECFDDVKDHGGKVVSFVSYCGGLPAPEVADNPLRMKFSWSPRGVLSTTQNGAKYLENGEVKEIPAGQILHHVNATDFIPGFNLECYPNRDSTIYKDIYGLPDLHTMIRGSLRYRGYANVCIGLQSLGLLDLEEKSLTGQPVSWRNYMSTMLGCSSSKAELYNRVFKLVGEDEARFSAIKRLGLLSNEIAVAKSSPLDTLSHHLNEKLAFGSGERDLVLLRHEVGIEWPDNRKEKRRISLIAYGDSKYSAMSRLVGFPAGIGAKLVLD</sequence>
<dbReference type="GO" id="GO:0005737">
    <property type="term" value="C:cytoplasm"/>
    <property type="evidence" value="ECO:0007669"/>
    <property type="project" value="TreeGrafter"/>
</dbReference>
<dbReference type="GO" id="GO:0004753">
    <property type="term" value="F:saccharopine dehydrogenase activity"/>
    <property type="evidence" value="ECO:0007669"/>
    <property type="project" value="TreeGrafter"/>
</dbReference>
<dbReference type="InterPro" id="IPR032095">
    <property type="entry name" value="Sacchrp_dh-like_C"/>
</dbReference>
<evidence type="ECO:0000313" key="3">
    <source>
        <dbReference type="EMBL" id="CAB4034569.1"/>
    </source>
</evidence>
<keyword evidence="4" id="KW-1185">Reference proteome</keyword>
<protein>
    <submittedName>
        <fullName evidence="3">Uncharacterized protein</fullName>
    </submittedName>
</protein>
<comment type="caution">
    <text evidence="3">The sequence shown here is derived from an EMBL/GenBank/DDBJ whole genome shotgun (WGS) entry which is preliminary data.</text>
</comment>
<dbReference type="GO" id="GO:0019878">
    <property type="term" value="P:lysine biosynthetic process via aminoadipic acid"/>
    <property type="evidence" value="ECO:0007669"/>
    <property type="project" value="TreeGrafter"/>
</dbReference>
<dbReference type="PANTHER" id="PTHR11133">
    <property type="entry name" value="SACCHAROPINE DEHYDROGENASE"/>
    <property type="match status" value="1"/>
</dbReference>
<accession>A0A6S7LLY2</accession>
<evidence type="ECO:0000256" key="2">
    <source>
        <dbReference type="ARBA" id="ARBA00023002"/>
    </source>
</evidence>